<dbReference type="EMBL" id="MU005572">
    <property type="protein sequence ID" value="KAF2689258.1"/>
    <property type="molecule type" value="Genomic_DNA"/>
</dbReference>
<feature type="compositionally biased region" description="Polar residues" evidence="1">
    <location>
        <begin position="504"/>
        <end position="518"/>
    </location>
</feature>
<feature type="compositionally biased region" description="Polar residues" evidence="1">
    <location>
        <begin position="300"/>
        <end position="310"/>
    </location>
</feature>
<feature type="compositionally biased region" description="Basic and acidic residues" evidence="1">
    <location>
        <begin position="444"/>
        <end position="453"/>
    </location>
</feature>
<feature type="region of interest" description="Disordered" evidence="1">
    <location>
        <begin position="388"/>
        <end position="453"/>
    </location>
</feature>
<evidence type="ECO:0000256" key="1">
    <source>
        <dbReference type="SAM" id="MobiDB-lite"/>
    </source>
</evidence>
<gene>
    <name evidence="2" type="ORF">K458DRAFT_484035</name>
</gene>
<feature type="region of interest" description="Disordered" evidence="1">
    <location>
        <begin position="194"/>
        <end position="224"/>
    </location>
</feature>
<feature type="compositionally biased region" description="Basic and acidic residues" evidence="1">
    <location>
        <begin position="109"/>
        <end position="120"/>
    </location>
</feature>
<keyword evidence="3" id="KW-1185">Reference proteome</keyword>
<feature type="region of interest" description="Disordered" evidence="1">
    <location>
        <begin position="283"/>
        <end position="310"/>
    </location>
</feature>
<accession>A0A6G1JFP4</accession>
<evidence type="ECO:0000313" key="2">
    <source>
        <dbReference type="EMBL" id="KAF2689258.1"/>
    </source>
</evidence>
<feature type="region of interest" description="Disordered" evidence="1">
    <location>
        <begin position="346"/>
        <end position="372"/>
    </location>
</feature>
<dbReference type="Proteomes" id="UP000799291">
    <property type="component" value="Unassembled WGS sequence"/>
</dbReference>
<dbReference type="AlphaFoldDB" id="A0A6G1JFP4"/>
<reference evidence="2" key="1">
    <citation type="journal article" date="2020" name="Stud. Mycol.">
        <title>101 Dothideomycetes genomes: a test case for predicting lifestyles and emergence of pathogens.</title>
        <authorList>
            <person name="Haridas S."/>
            <person name="Albert R."/>
            <person name="Binder M."/>
            <person name="Bloem J."/>
            <person name="Labutti K."/>
            <person name="Salamov A."/>
            <person name="Andreopoulos B."/>
            <person name="Baker S."/>
            <person name="Barry K."/>
            <person name="Bills G."/>
            <person name="Bluhm B."/>
            <person name="Cannon C."/>
            <person name="Castanera R."/>
            <person name="Culley D."/>
            <person name="Daum C."/>
            <person name="Ezra D."/>
            <person name="Gonzalez J."/>
            <person name="Henrissat B."/>
            <person name="Kuo A."/>
            <person name="Liang C."/>
            <person name="Lipzen A."/>
            <person name="Lutzoni F."/>
            <person name="Magnuson J."/>
            <person name="Mondo S."/>
            <person name="Nolan M."/>
            <person name="Ohm R."/>
            <person name="Pangilinan J."/>
            <person name="Park H.-J."/>
            <person name="Ramirez L."/>
            <person name="Alfaro M."/>
            <person name="Sun H."/>
            <person name="Tritt A."/>
            <person name="Yoshinaga Y."/>
            <person name="Zwiers L.-H."/>
            <person name="Turgeon B."/>
            <person name="Goodwin S."/>
            <person name="Spatafora J."/>
            <person name="Crous P."/>
            <person name="Grigoriev I."/>
        </authorList>
    </citation>
    <scope>NUCLEOTIDE SEQUENCE</scope>
    <source>
        <strain evidence="2">CBS 122367</strain>
    </source>
</reference>
<feature type="region of interest" description="Disordered" evidence="1">
    <location>
        <begin position="17"/>
        <end position="120"/>
    </location>
</feature>
<feature type="compositionally biased region" description="Polar residues" evidence="1">
    <location>
        <begin position="477"/>
        <end position="495"/>
    </location>
</feature>
<proteinExistence type="predicted"/>
<feature type="compositionally biased region" description="Basic and acidic residues" evidence="1">
    <location>
        <begin position="287"/>
        <end position="299"/>
    </location>
</feature>
<feature type="compositionally biased region" description="Acidic residues" evidence="1">
    <location>
        <begin position="37"/>
        <end position="46"/>
    </location>
</feature>
<protein>
    <submittedName>
        <fullName evidence="2">Uncharacterized protein</fullName>
    </submittedName>
</protein>
<name>A0A6G1JFP4_9PLEO</name>
<feature type="region of interest" description="Disordered" evidence="1">
    <location>
        <begin position="476"/>
        <end position="593"/>
    </location>
</feature>
<evidence type="ECO:0000313" key="3">
    <source>
        <dbReference type="Proteomes" id="UP000799291"/>
    </source>
</evidence>
<organism evidence="2 3">
    <name type="scientific">Lentithecium fluviatile CBS 122367</name>
    <dbReference type="NCBI Taxonomy" id="1168545"/>
    <lineage>
        <taxon>Eukaryota</taxon>
        <taxon>Fungi</taxon>
        <taxon>Dikarya</taxon>
        <taxon>Ascomycota</taxon>
        <taxon>Pezizomycotina</taxon>
        <taxon>Dothideomycetes</taxon>
        <taxon>Pleosporomycetidae</taxon>
        <taxon>Pleosporales</taxon>
        <taxon>Massarineae</taxon>
        <taxon>Lentitheciaceae</taxon>
        <taxon>Lentithecium</taxon>
    </lineage>
</organism>
<sequence length="593" mass="64902">MIEKKYDTINKHFRKWGTNEATAEDCFRGPWLANAREDDDGDDADDERFSSAAGPTRKKAVGDNMINHSKSTLPESPPRRPRSSITPPPTERPLRGAQSCQNPPSSPDQARDDRKGQKKLNDAVIAAAQRLDPNSVDALKRVLRPLLWEREQARKERERKLGEALKTPKAKYIVHAQPVPSIMTTPKARPIHTLFQEPPSGRTSDNQSVKKKGPLRFNLPPESPKTPLFKHIDLGGMQFDVFDPLAPPESLRPQDAAADAATPTKISLKTLQQDQVSLLLDASQTPPREDSHQNPDRSLFDTQANSPQSPTIEHIEHLDLNAAAGQDVAPQNTISDSQRRQLLALLNHPKTRRQTREDSGSPPGDGTEPLRVEPPAVQSQLLALLARPQTRCQGRGEPSSPADDGVETPRARSRAVQRIEHVDSGEAETDGESSPRSPKSPMARHSEPLDESKPLSLFGFFETAEASMCDLSGIETVESSPHSPESSIVQYSESVGESGPFHAISTSEPTEANVQRTATEGRRHSDFAKATAAPMPVPNFSRKLPASSTTDPLPPAPNSPTVRSVDLDESDKTLTPEYFVDSIAKPPAEEAHA</sequence>